<dbReference type="InterPro" id="IPR018200">
    <property type="entry name" value="USP_CS"/>
</dbReference>
<evidence type="ECO:0000256" key="1">
    <source>
        <dbReference type="ARBA" id="ARBA00009085"/>
    </source>
</evidence>
<keyword evidence="2" id="KW-0812">Transmembrane</keyword>
<comment type="caution">
    <text evidence="4">The sequence shown here is derived from an EMBL/GenBank/DDBJ whole genome shotgun (WGS) entry which is preliminary data.</text>
</comment>
<organism evidence="4 5">
    <name type="scientific">Vitis vinifera</name>
    <name type="common">Grape</name>
    <dbReference type="NCBI Taxonomy" id="29760"/>
    <lineage>
        <taxon>Eukaryota</taxon>
        <taxon>Viridiplantae</taxon>
        <taxon>Streptophyta</taxon>
        <taxon>Embryophyta</taxon>
        <taxon>Tracheophyta</taxon>
        <taxon>Spermatophyta</taxon>
        <taxon>Magnoliopsida</taxon>
        <taxon>eudicotyledons</taxon>
        <taxon>Gunneridae</taxon>
        <taxon>Pentapetalae</taxon>
        <taxon>rosids</taxon>
        <taxon>Vitales</taxon>
        <taxon>Vitaceae</taxon>
        <taxon>Viteae</taxon>
        <taxon>Vitis</taxon>
    </lineage>
</organism>
<dbReference type="Pfam" id="PF00443">
    <property type="entry name" value="UCH"/>
    <property type="match status" value="1"/>
</dbReference>
<protein>
    <submittedName>
        <fullName evidence="4">Ubiquitin carboxyl-terminal hydrolase 14</fullName>
    </submittedName>
</protein>
<dbReference type="InterPro" id="IPR038765">
    <property type="entry name" value="Papain-like_cys_pep_sf"/>
</dbReference>
<dbReference type="Proteomes" id="UP000288805">
    <property type="component" value="Unassembled WGS sequence"/>
</dbReference>
<dbReference type="Gene3D" id="3.90.70.10">
    <property type="entry name" value="Cysteine proteinases"/>
    <property type="match status" value="1"/>
</dbReference>
<evidence type="ECO:0000313" key="4">
    <source>
        <dbReference type="EMBL" id="RVW26075.1"/>
    </source>
</evidence>
<feature type="domain" description="Peptidase C19 ubiquitin carboxyl-terminal hydrolase" evidence="3">
    <location>
        <begin position="57"/>
        <end position="239"/>
    </location>
</feature>
<dbReference type="GO" id="GO:0016579">
    <property type="term" value="P:protein deubiquitination"/>
    <property type="evidence" value="ECO:0007669"/>
    <property type="project" value="InterPro"/>
</dbReference>
<dbReference type="InterPro" id="IPR001394">
    <property type="entry name" value="Peptidase_C19_UCH"/>
</dbReference>
<dbReference type="PROSITE" id="PS00972">
    <property type="entry name" value="USP_1"/>
    <property type="match status" value="1"/>
</dbReference>
<dbReference type="AlphaFoldDB" id="A0A438CS80"/>
<keyword evidence="2" id="KW-0472">Membrane</keyword>
<evidence type="ECO:0000256" key="2">
    <source>
        <dbReference type="SAM" id="Phobius"/>
    </source>
</evidence>
<proteinExistence type="inferred from homology"/>
<evidence type="ECO:0000313" key="5">
    <source>
        <dbReference type="Proteomes" id="UP000288805"/>
    </source>
</evidence>
<evidence type="ECO:0000259" key="3">
    <source>
        <dbReference type="Pfam" id="PF00443"/>
    </source>
</evidence>
<keyword evidence="2" id="KW-1133">Transmembrane helix</keyword>
<keyword evidence="4" id="KW-0378">Hydrolase</keyword>
<reference evidence="4 5" key="1">
    <citation type="journal article" date="2018" name="PLoS Genet.">
        <title>Population sequencing reveals clonal diversity and ancestral inbreeding in the grapevine cultivar Chardonnay.</title>
        <authorList>
            <person name="Roach M.J."/>
            <person name="Johnson D.L."/>
            <person name="Bohlmann J."/>
            <person name="van Vuuren H.J."/>
            <person name="Jones S.J."/>
            <person name="Pretorius I.S."/>
            <person name="Schmidt S.A."/>
            <person name="Borneman A.R."/>
        </authorList>
    </citation>
    <scope>NUCLEOTIDE SEQUENCE [LARGE SCALE GENOMIC DNA]</scope>
    <source>
        <strain evidence="5">cv. Chardonnay</strain>
        <tissue evidence="4">Leaf</tissue>
    </source>
</reference>
<feature type="transmembrane region" description="Helical" evidence="2">
    <location>
        <begin position="276"/>
        <end position="293"/>
    </location>
</feature>
<comment type="similarity">
    <text evidence="1">Belongs to the peptidase C19 family.</text>
</comment>
<accession>A0A438CS80</accession>
<gene>
    <name evidence="4" type="primary">UBP14_6</name>
    <name evidence="4" type="ORF">CK203_112556</name>
</gene>
<dbReference type="SUPFAM" id="SSF54001">
    <property type="entry name" value="Cysteine proteinases"/>
    <property type="match status" value="1"/>
</dbReference>
<dbReference type="GO" id="GO:0004843">
    <property type="term" value="F:cysteine-type deubiquitinase activity"/>
    <property type="evidence" value="ECO:0007669"/>
    <property type="project" value="InterPro"/>
</dbReference>
<dbReference type="EMBL" id="QGNW01002042">
    <property type="protein sequence ID" value="RVW26075.1"/>
    <property type="molecule type" value="Genomic_DNA"/>
</dbReference>
<name>A0A438CS80_VITVI</name>
<sequence>MVDTGNLTKIKAQYTFSCFQTEMTTAERELDQNTNFDWNRIQESGQEVEPLFGPGYTGLVNLGNSCYLASTMQVVFSTQSFHSRYYLSQSLKAAFETAPADPTVDLNMQFEMEILTGSSGPDRSLLCFDGWVTFNQLDCQIAGLLLSLVYSSGFDNNPFNTFKLYGRTKLAHGMLSGKYSFPASEKIDIANAAAPMSSSVSFLATFAYFMKTRRHTPRMFKAVIAASHPEFSSMRQQDVWVSLAPCRVNFYAWEVSQMLMLVPFLTSLIVLVAPKIWLVAWVVPHFLSILVYTSRRVIKNAILCNVACIHVLVT</sequence>